<accession>A0A9N8HCV0</accession>
<dbReference type="GO" id="GO:0033528">
    <property type="term" value="P:S-methylmethionine cycle"/>
    <property type="evidence" value="ECO:0007669"/>
    <property type="project" value="TreeGrafter"/>
</dbReference>
<dbReference type="Gene3D" id="3.20.20.330">
    <property type="entry name" value="Homocysteine-binding-like domain"/>
    <property type="match status" value="1"/>
</dbReference>
<dbReference type="AlphaFoldDB" id="A0A9N8HCV0"/>
<comment type="caution">
    <text evidence="5">Lacks conserved residue(s) required for the propagation of feature annotation.</text>
</comment>
<evidence type="ECO:0000313" key="8">
    <source>
        <dbReference type="Proteomes" id="UP001153069"/>
    </source>
</evidence>
<dbReference type="SUPFAM" id="SSF82282">
    <property type="entry name" value="Homocysteine S-methyltransferase"/>
    <property type="match status" value="1"/>
</dbReference>
<dbReference type="InterPro" id="IPR051486">
    <property type="entry name" value="Hcy_S-methyltransferase"/>
</dbReference>
<name>A0A9N8HCV0_9STRA</name>
<evidence type="ECO:0000256" key="2">
    <source>
        <dbReference type="ARBA" id="ARBA00022679"/>
    </source>
</evidence>
<keyword evidence="4" id="KW-0862">Zinc</keyword>
<dbReference type="Proteomes" id="UP001153069">
    <property type="component" value="Unassembled WGS sequence"/>
</dbReference>
<dbReference type="OrthoDB" id="261426at2759"/>
<proteinExistence type="predicted"/>
<dbReference type="EMBL" id="CAICTM010000332">
    <property type="protein sequence ID" value="CAB9508092.1"/>
    <property type="molecule type" value="Genomic_DNA"/>
</dbReference>
<keyword evidence="1" id="KW-0489">Methyltransferase</keyword>
<evidence type="ECO:0000259" key="6">
    <source>
        <dbReference type="PROSITE" id="PS50970"/>
    </source>
</evidence>
<comment type="caution">
    <text evidence="7">The sequence shown here is derived from an EMBL/GenBank/DDBJ whole genome shotgun (WGS) entry which is preliminary data.</text>
</comment>
<feature type="domain" description="Hcy-binding" evidence="6">
    <location>
        <begin position="11"/>
        <end position="335"/>
    </location>
</feature>
<dbReference type="InterPro" id="IPR003726">
    <property type="entry name" value="HCY_dom"/>
</dbReference>
<keyword evidence="3" id="KW-0479">Metal-binding</keyword>
<reference evidence="7" key="1">
    <citation type="submission" date="2020-06" db="EMBL/GenBank/DDBJ databases">
        <authorList>
            <consortium name="Plant Systems Biology data submission"/>
        </authorList>
    </citation>
    <scope>NUCLEOTIDE SEQUENCE</scope>
    <source>
        <strain evidence="7">D6</strain>
    </source>
</reference>
<keyword evidence="2" id="KW-0808">Transferase</keyword>
<sequence length="335" mass="37566">MTTTTTLKDWFRNTSDSENKKIMLLDGGVSTHLRDLCGQHPKGHPLRADWYPELWSSSLLMTPDGRETILKGHQDWLAAGTQILTTVTYQCGMVNAIVKDETTATQMLADGVQLARQATQHNGKEEDKFVVASMGCYGAALADGSEYTGHYPNIQSEQELQDFHRRKTLTLLQQKPDGIALETVPCVMECRAFIQLMQELQQQDNNDKNCACWISFACRNGHELNDGSKLEEALQAIQELDPEATIIHAIGVNCCDSQHILSLVQIIADFLVSTARRGVIIYPNSGEEWDGQTKEWKQGTGYVTMKMCLQNGSWKRWRLLNVLGRTAATTIHHLE</sequence>
<evidence type="ECO:0000256" key="3">
    <source>
        <dbReference type="ARBA" id="ARBA00022723"/>
    </source>
</evidence>
<dbReference type="PANTHER" id="PTHR46015">
    <property type="entry name" value="ZGC:172121"/>
    <property type="match status" value="1"/>
</dbReference>
<dbReference type="GO" id="GO:0046872">
    <property type="term" value="F:metal ion binding"/>
    <property type="evidence" value="ECO:0007669"/>
    <property type="project" value="UniProtKB-KW"/>
</dbReference>
<dbReference type="Pfam" id="PF02574">
    <property type="entry name" value="S-methyl_trans"/>
    <property type="match status" value="1"/>
</dbReference>
<dbReference type="InterPro" id="IPR036589">
    <property type="entry name" value="HCY_dom_sf"/>
</dbReference>
<gene>
    <name evidence="7" type="ORF">SEMRO_333_G119570.1</name>
</gene>
<evidence type="ECO:0000256" key="4">
    <source>
        <dbReference type="ARBA" id="ARBA00022833"/>
    </source>
</evidence>
<dbReference type="GO" id="GO:0032259">
    <property type="term" value="P:methylation"/>
    <property type="evidence" value="ECO:0007669"/>
    <property type="project" value="UniProtKB-KW"/>
</dbReference>
<protein>
    <submittedName>
        <fullName evidence="7">Homocysteine S-methyltransferase 1</fullName>
    </submittedName>
</protein>
<dbReference type="PANTHER" id="PTHR46015:SF1">
    <property type="entry name" value="HOMOCYSTEINE S-METHYLTRANSFERASE-LIKE ISOFORM 1"/>
    <property type="match status" value="1"/>
</dbReference>
<dbReference type="GO" id="GO:0009086">
    <property type="term" value="P:methionine biosynthetic process"/>
    <property type="evidence" value="ECO:0007669"/>
    <property type="project" value="TreeGrafter"/>
</dbReference>
<evidence type="ECO:0000256" key="5">
    <source>
        <dbReference type="PROSITE-ProRule" id="PRU00333"/>
    </source>
</evidence>
<evidence type="ECO:0000313" key="7">
    <source>
        <dbReference type="EMBL" id="CAB9508092.1"/>
    </source>
</evidence>
<keyword evidence="8" id="KW-1185">Reference proteome</keyword>
<evidence type="ECO:0000256" key="1">
    <source>
        <dbReference type="ARBA" id="ARBA00022603"/>
    </source>
</evidence>
<dbReference type="PROSITE" id="PS50970">
    <property type="entry name" value="HCY"/>
    <property type="match status" value="1"/>
</dbReference>
<dbReference type="GO" id="GO:0008898">
    <property type="term" value="F:S-adenosylmethionine-homocysteine S-methyltransferase activity"/>
    <property type="evidence" value="ECO:0007669"/>
    <property type="project" value="TreeGrafter"/>
</dbReference>
<organism evidence="7 8">
    <name type="scientific">Seminavis robusta</name>
    <dbReference type="NCBI Taxonomy" id="568900"/>
    <lineage>
        <taxon>Eukaryota</taxon>
        <taxon>Sar</taxon>
        <taxon>Stramenopiles</taxon>
        <taxon>Ochrophyta</taxon>
        <taxon>Bacillariophyta</taxon>
        <taxon>Bacillariophyceae</taxon>
        <taxon>Bacillariophycidae</taxon>
        <taxon>Naviculales</taxon>
        <taxon>Naviculaceae</taxon>
        <taxon>Seminavis</taxon>
    </lineage>
</organism>